<evidence type="ECO:0000313" key="1">
    <source>
        <dbReference type="EMBL" id="NIJ13080.1"/>
    </source>
</evidence>
<keyword evidence="2" id="KW-1185">Reference proteome</keyword>
<proteinExistence type="predicted"/>
<evidence type="ECO:0000313" key="2">
    <source>
        <dbReference type="Proteomes" id="UP000545493"/>
    </source>
</evidence>
<name>A0A7X5US20_9PSEU</name>
<dbReference type="EMBL" id="JAAOYM010000001">
    <property type="protein sequence ID" value="NIJ13080.1"/>
    <property type="molecule type" value="Genomic_DNA"/>
</dbReference>
<accession>A0A7X5US20</accession>
<dbReference type="Proteomes" id="UP000545493">
    <property type="component" value="Unassembled WGS sequence"/>
</dbReference>
<organism evidence="1 2">
    <name type="scientific">Saccharomonospora amisosensis</name>
    <dbReference type="NCBI Taxonomy" id="1128677"/>
    <lineage>
        <taxon>Bacteria</taxon>
        <taxon>Bacillati</taxon>
        <taxon>Actinomycetota</taxon>
        <taxon>Actinomycetes</taxon>
        <taxon>Pseudonocardiales</taxon>
        <taxon>Pseudonocardiaceae</taxon>
        <taxon>Saccharomonospora</taxon>
    </lineage>
</organism>
<dbReference type="RefSeq" id="WP_167172605.1">
    <property type="nucleotide sequence ID" value="NZ_JAAOYM010000001.1"/>
</dbReference>
<sequence>MPEAASRRDLTNRDRELLRAVASGRVELSCGSAPDFFVDGVAWCDQFGARRLVRDGLICQHRVGRFGERVRARLTTEGARHAERGPA</sequence>
<reference evidence="1 2" key="1">
    <citation type="submission" date="2020-03" db="EMBL/GenBank/DDBJ databases">
        <title>Sequencing the genomes of 1000 actinobacteria strains.</title>
        <authorList>
            <person name="Klenk H.-P."/>
        </authorList>
    </citation>
    <scope>NUCLEOTIDE SEQUENCE [LARGE SCALE GENOMIC DNA]</scope>
    <source>
        <strain evidence="1 2">DSM 45685</strain>
    </source>
</reference>
<comment type="caution">
    <text evidence="1">The sequence shown here is derived from an EMBL/GenBank/DDBJ whole genome shotgun (WGS) entry which is preliminary data.</text>
</comment>
<gene>
    <name evidence="1" type="ORF">FHU38_003424</name>
</gene>
<protein>
    <submittedName>
        <fullName evidence="1">Uncharacterized protein</fullName>
    </submittedName>
</protein>
<dbReference type="AlphaFoldDB" id="A0A7X5US20"/>